<accession>H3ZAW1</accession>
<dbReference type="GO" id="GO:0004803">
    <property type="term" value="F:transposase activity"/>
    <property type="evidence" value="ECO:0007669"/>
    <property type="project" value="InterPro"/>
</dbReference>
<sequence>MTNHYHLLVETPDANLSKGMRQLNGSYTQKINRKYGRVGHLFQGRFKAILVHRDAYLMELSRYIVLNPIRANMVQTLDEWPWSSWHAAMGYAPSPTWLATDTLLANFANQRRLAREKYASFVQQGKGITIWEKITNQIFLGDDDFVQKHLSELDDHVAELTDIPKKQRISNKVSLVEIEKAAINRDDAIVAAYLTGNYTLKQIGDYFGLHYSRVSRIVSVR</sequence>
<dbReference type="PANTHER" id="PTHR34322:SF2">
    <property type="entry name" value="TRANSPOSASE IS200-LIKE DOMAIN-CONTAINING PROTEIN"/>
    <property type="match status" value="1"/>
</dbReference>
<dbReference type="GO" id="GO:0003677">
    <property type="term" value="F:DNA binding"/>
    <property type="evidence" value="ECO:0007669"/>
    <property type="project" value="InterPro"/>
</dbReference>
<dbReference type="EMBL" id="AHTH01000005">
    <property type="protein sequence ID" value="EHR42075.1"/>
    <property type="molecule type" value="Genomic_DNA"/>
</dbReference>
<dbReference type="SUPFAM" id="SSF143422">
    <property type="entry name" value="Transposase IS200-like"/>
    <property type="match status" value="1"/>
</dbReference>
<feature type="domain" description="Transposase IS200-like" evidence="1">
    <location>
        <begin position="1"/>
        <end position="67"/>
    </location>
</feature>
<dbReference type="SMART" id="SM01321">
    <property type="entry name" value="Y1_Tnp"/>
    <property type="match status" value="1"/>
</dbReference>
<dbReference type="Pfam" id="PF01797">
    <property type="entry name" value="Y1_Tnp"/>
    <property type="match status" value="1"/>
</dbReference>
<evidence type="ECO:0000313" key="2">
    <source>
        <dbReference type="EMBL" id="EHR42075.1"/>
    </source>
</evidence>
<proteinExistence type="predicted"/>
<dbReference type="InterPro" id="IPR002686">
    <property type="entry name" value="Transposase_17"/>
</dbReference>
<comment type="caution">
    <text evidence="2">The sequence shown here is derived from an EMBL/GenBank/DDBJ whole genome shotgun (WGS) entry which is preliminary data.</text>
</comment>
<dbReference type="Gene3D" id="3.30.70.1290">
    <property type="entry name" value="Transposase IS200-like"/>
    <property type="match status" value="1"/>
</dbReference>
<name>H3ZAW1_9ALTE</name>
<dbReference type="STRING" id="1129374.AJE_02321"/>
<dbReference type="eggNOG" id="COG1943">
    <property type="taxonomic scope" value="Bacteria"/>
</dbReference>
<dbReference type="GO" id="GO:0006313">
    <property type="term" value="P:DNA transposition"/>
    <property type="evidence" value="ECO:0007669"/>
    <property type="project" value="InterPro"/>
</dbReference>
<dbReference type="InterPro" id="IPR036515">
    <property type="entry name" value="Transposase_17_sf"/>
</dbReference>
<dbReference type="Proteomes" id="UP000012046">
    <property type="component" value="Unassembled WGS sequence"/>
</dbReference>
<dbReference type="PATRIC" id="fig|1129374.4.peg.469"/>
<protein>
    <recommendedName>
        <fullName evidence="1">Transposase IS200-like domain-containing protein</fullName>
    </recommendedName>
</protein>
<organism evidence="2 3">
    <name type="scientific">Alishewanella jeotgali KCTC 22429</name>
    <dbReference type="NCBI Taxonomy" id="1129374"/>
    <lineage>
        <taxon>Bacteria</taxon>
        <taxon>Pseudomonadati</taxon>
        <taxon>Pseudomonadota</taxon>
        <taxon>Gammaproteobacteria</taxon>
        <taxon>Alteromonadales</taxon>
        <taxon>Alteromonadaceae</taxon>
        <taxon>Alishewanella</taxon>
    </lineage>
</organism>
<evidence type="ECO:0000259" key="1">
    <source>
        <dbReference type="SMART" id="SM01321"/>
    </source>
</evidence>
<keyword evidence="3" id="KW-1185">Reference proteome</keyword>
<gene>
    <name evidence="2" type="ORF">AJE_02321</name>
</gene>
<evidence type="ECO:0000313" key="3">
    <source>
        <dbReference type="Proteomes" id="UP000012046"/>
    </source>
</evidence>
<dbReference type="PANTHER" id="PTHR34322">
    <property type="entry name" value="TRANSPOSASE, Y1_TNP DOMAIN-CONTAINING"/>
    <property type="match status" value="1"/>
</dbReference>
<reference evidence="2 3" key="1">
    <citation type="journal article" date="2012" name="J. Bacteriol.">
        <title>Genome Sequence of Extracellular-Protease-Producing Alishewanella jeotgali Isolated from Traditional Korean Fermented Seafood.</title>
        <authorList>
            <person name="Jung J."/>
            <person name="Chun J."/>
            <person name="Park W."/>
        </authorList>
    </citation>
    <scope>NUCLEOTIDE SEQUENCE [LARGE SCALE GENOMIC DNA]</scope>
    <source>
        <strain evidence="2 3">KCTC 22429</strain>
    </source>
</reference>
<dbReference type="AlphaFoldDB" id="H3ZAW1"/>